<dbReference type="PANTHER" id="PTHR10552:SF6">
    <property type="entry name" value="U2 SMALL NUCLEAR RIBONUCLEOPROTEIN A"/>
    <property type="match status" value="1"/>
</dbReference>
<dbReference type="GeneID" id="25284640"/>
<dbReference type="PROSITE" id="PS51450">
    <property type="entry name" value="LRR"/>
    <property type="match status" value="1"/>
</dbReference>
<dbReference type="Proteomes" id="UP000027920">
    <property type="component" value="Unassembled WGS sequence"/>
</dbReference>
<dbReference type="STRING" id="1182545.A0A072P2L0"/>
<dbReference type="Gene3D" id="3.80.10.10">
    <property type="entry name" value="Ribonuclease Inhibitor"/>
    <property type="match status" value="1"/>
</dbReference>
<dbReference type="GO" id="GO:0030620">
    <property type="term" value="F:U2 snRNA binding"/>
    <property type="evidence" value="ECO:0007669"/>
    <property type="project" value="InterPro"/>
</dbReference>
<dbReference type="HOGENOM" id="CLU_061027_1_0_1"/>
<evidence type="ECO:0000313" key="9">
    <source>
        <dbReference type="Proteomes" id="UP000027920"/>
    </source>
</evidence>
<dbReference type="VEuPathDB" id="FungiDB:A1O9_09732"/>
<evidence type="ECO:0000256" key="1">
    <source>
        <dbReference type="ARBA" id="ARBA00004123"/>
    </source>
</evidence>
<proteinExistence type="inferred from homology"/>
<evidence type="ECO:0000256" key="3">
    <source>
        <dbReference type="ARBA" id="ARBA00022737"/>
    </source>
</evidence>
<dbReference type="EMBL" id="AMGV01000011">
    <property type="protein sequence ID" value="KEF53937.1"/>
    <property type="molecule type" value="Genomic_DNA"/>
</dbReference>
<evidence type="ECO:0000256" key="5">
    <source>
        <dbReference type="ARBA" id="ARBA00024196"/>
    </source>
</evidence>
<dbReference type="GO" id="GO:0071014">
    <property type="term" value="C:post-mRNA release spliceosomal complex"/>
    <property type="evidence" value="ECO:0007669"/>
    <property type="project" value="EnsemblFungi"/>
</dbReference>
<dbReference type="GO" id="GO:0005686">
    <property type="term" value="C:U2 snRNP"/>
    <property type="evidence" value="ECO:0007669"/>
    <property type="project" value="EnsemblFungi"/>
</dbReference>
<name>A0A072P2L0_9EURO</name>
<reference evidence="8 9" key="1">
    <citation type="submission" date="2013-03" db="EMBL/GenBank/DDBJ databases">
        <title>The Genome Sequence of Exophiala aquamarina CBS 119918.</title>
        <authorList>
            <consortium name="The Broad Institute Genomics Platform"/>
            <person name="Cuomo C."/>
            <person name="de Hoog S."/>
            <person name="Gorbushina A."/>
            <person name="Walker B."/>
            <person name="Young S.K."/>
            <person name="Zeng Q."/>
            <person name="Gargeya S."/>
            <person name="Fitzgerald M."/>
            <person name="Haas B."/>
            <person name="Abouelleil A."/>
            <person name="Allen A.W."/>
            <person name="Alvarado L."/>
            <person name="Arachchi H.M."/>
            <person name="Berlin A.M."/>
            <person name="Chapman S.B."/>
            <person name="Gainer-Dewar J."/>
            <person name="Goldberg J."/>
            <person name="Griggs A."/>
            <person name="Gujja S."/>
            <person name="Hansen M."/>
            <person name="Howarth C."/>
            <person name="Imamovic A."/>
            <person name="Ireland A."/>
            <person name="Larimer J."/>
            <person name="McCowan C."/>
            <person name="Murphy C."/>
            <person name="Pearson M."/>
            <person name="Poon T.W."/>
            <person name="Priest M."/>
            <person name="Roberts A."/>
            <person name="Saif S."/>
            <person name="Shea T."/>
            <person name="Sisk P."/>
            <person name="Sykes S."/>
            <person name="Wortman J."/>
            <person name="Nusbaum C."/>
            <person name="Birren B."/>
        </authorList>
    </citation>
    <scope>NUCLEOTIDE SEQUENCE [LARGE SCALE GENOMIC DNA]</scope>
    <source>
        <strain evidence="8 9">CBS 119918</strain>
    </source>
</reference>
<evidence type="ECO:0000256" key="2">
    <source>
        <dbReference type="ARBA" id="ARBA00022614"/>
    </source>
</evidence>
<keyword evidence="3" id="KW-0677">Repeat</keyword>
<evidence type="ECO:0000313" key="8">
    <source>
        <dbReference type="EMBL" id="KEF53937.1"/>
    </source>
</evidence>
<dbReference type="FunFam" id="3.80.10.10:FF:000026">
    <property type="entry name" value="U2 small nuclear ribonucleoprotein A"/>
    <property type="match status" value="1"/>
</dbReference>
<organism evidence="8 9">
    <name type="scientific">Exophiala aquamarina CBS 119918</name>
    <dbReference type="NCBI Taxonomy" id="1182545"/>
    <lineage>
        <taxon>Eukaryota</taxon>
        <taxon>Fungi</taxon>
        <taxon>Dikarya</taxon>
        <taxon>Ascomycota</taxon>
        <taxon>Pezizomycotina</taxon>
        <taxon>Eurotiomycetes</taxon>
        <taxon>Chaetothyriomycetidae</taxon>
        <taxon>Chaetothyriales</taxon>
        <taxon>Herpotrichiellaceae</taxon>
        <taxon>Exophiala</taxon>
    </lineage>
</organism>
<keyword evidence="9" id="KW-1185">Reference proteome</keyword>
<comment type="subcellular location">
    <subcellularLocation>
        <location evidence="1">Nucleus</location>
    </subcellularLocation>
</comment>
<evidence type="ECO:0000256" key="7">
    <source>
        <dbReference type="SAM" id="MobiDB-lite"/>
    </source>
</evidence>
<feature type="compositionally biased region" description="Low complexity" evidence="7">
    <location>
        <begin position="185"/>
        <end position="197"/>
    </location>
</feature>
<dbReference type="GO" id="GO:0000398">
    <property type="term" value="P:mRNA splicing, via spliceosome"/>
    <property type="evidence" value="ECO:0007669"/>
    <property type="project" value="InterPro"/>
</dbReference>
<comment type="similarity">
    <text evidence="5">Belongs to the U2 small nuclear ribonucleoprotein A family.</text>
</comment>
<dbReference type="AlphaFoldDB" id="A0A072P2L0"/>
<keyword evidence="8" id="KW-0687">Ribonucleoprotein</keyword>
<dbReference type="RefSeq" id="XP_013256527.1">
    <property type="nucleotide sequence ID" value="XM_013401073.1"/>
</dbReference>
<evidence type="ECO:0000256" key="4">
    <source>
        <dbReference type="ARBA" id="ARBA00023242"/>
    </source>
</evidence>
<dbReference type="OrthoDB" id="433501at2759"/>
<comment type="caution">
    <text evidence="8">The sequence shown here is derived from an EMBL/GenBank/DDBJ whole genome shotgun (WGS) entry which is preliminary data.</text>
</comment>
<dbReference type="InterPro" id="IPR044640">
    <property type="entry name" value="RU2A"/>
</dbReference>
<dbReference type="SUPFAM" id="SSF52058">
    <property type="entry name" value="L domain-like"/>
    <property type="match status" value="1"/>
</dbReference>
<protein>
    <recommendedName>
        <fullName evidence="6">U2 small nuclear ribonucleoprotein A'</fullName>
    </recommendedName>
</protein>
<dbReference type="InterPro" id="IPR032675">
    <property type="entry name" value="LRR_dom_sf"/>
</dbReference>
<evidence type="ECO:0000256" key="6">
    <source>
        <dbReference type="ARBA" id="ARBA00024238"/>
    </source>
</evidence>
<feature type="region of interest" description="Disordered" evidence="7">
    <location>
        <begin position="185"/>
        <end position="217"/>
    </location>
</feature>
<sequence length="257" mass="28224">MRLTADLINNSLSYLNPLKERELDLRGHKIPTIENLGVAGPQDAIDFTDNDITTLAGFPLSPRLNTLLCARNRIQAVDRRVAEQIPNLTTLVLTANRVKELGDVEGLSRCHALVHLSLLENPVTRKEHYRLYLIWSIPSLRFLDFQRVRDAERQKAKELFGTAAEPTELASKIKGAKTRSFDVGAASGGAATTGTANGKDETGGRNGVRTQLTDSEKKRVQEMIKNAKSLADITRIEKDLAEGRIPAGAADADRMVS</sequence>
<dbReference type="InterPro" id="IPR001611">
    <property type="entry name" value="Leu-rich_rpt"/>
</dbReference>
<accession>A0A072P2L0</accession>
<keyword evidence="2" id="KW-0433">Leucine-rich repeat</keyword>
<dbReference type="PANTHER" id="PTHR10552">
    <property type="entry name" value="U2 SMALL NUCLEAR RIBONUCLEOPROTEIN A"/>
    <property type="match status" value="1"/>
</dbReference>
<dbReference type="Pfam" id="PF14580">
    <property type="entry name" value="LRR_9"/>
    <property type="match status" value="1"/>
</dbReference>
<gene>
    <name evidence="8" type="ORF">A1O9_09732</name>
</gene>
<keyword evidence="4" id="KW-0539">Nucleus</keyword>